<gene>
    <name evidence="1" type="ORF">EXU30_04110</name>
</gene>
<dbReference type="Proteomes" id="UP000291106">
    <property type="component" value="Chromosome"/>
</dbReference>
<dbReference type="AlphaFoldDB" id="A0A411PEU3"/>
<evidence type="ECO:0000313" key="1">
    <source>
        <dbReference type="EMBL" id="QBF81972.1"/>
    </source>
</evidence>
<name>A0A411PEU3_9GAMM</name>
<dbReference type="EMBL" id="CP036200">
    <property type="protein sequence ID" value="QBF81972.1"/>
    <property type="molecule type" value="Genomic_DNA"/>
</dbReference>
<dbReference type="KEGG" id="smai:EXU30_04110"/>
<accession>A0A411PEU3</accession>
<dbReference type="PROSITE" id="PS51257">
    <property type="entry name" value="PROKAR_LIPOPROTEIN"/>
    <property type="match status" value="1"/>
</dbReference>
<dbReference type="OrthoDB" id="9815328at2"/>
<dbReference type="RefSeq" id="WP_130597946.1">
    <property type="nucleotide sequence ID" value="NZ_CP036200.1"/>
</dbReference>
<evidence type="ECO:0000313" key="2">
    <source>
        <dbReference type="Proteomes" id="UP000291106"/>
    </source>
</evidence>
<proteinExistence type="predicted"/>
<protein>
    <recommendedName>
        <fullName evidence="3">Lipoprotein</fullName>
    </recommendedName>
</protein>
<evidence type="ECO:0008006" key="3">
    <source>
        <dbReference type="Google" id="ProtNLM"/>
    </source>
</evidence>
<keyword evidence="2" id="KW-1185">Reference proteome</keyword>
<reference evidence="1 2" key="1">
    <citation type="submission" date="2019-02" db="EMBL/GenBank/DDBJ databases">
        <title>Shewanella sp. D4-2 isolated from Dokdo Island.</title>
        <authorList>
            <person name="Baek K."/>
        </authorList>
    </citation>
    <scope>NUCLEOTIDE SEQUENCE [LARGE SCALE GENOMIC DNA]</scope>
    <source>
        <strain evidence="1 2">D4-2</strain>
    </source>
</reference>
<sequence>MKKLIALIFTLVLVGCKTIPVPELKSEPVGYNLTQEQVKNAIVDAGYVRNWQITPVNDNLLRGTLNVRSHMLEVDIPYSAEDYSILYYGSENLKYKDGKIHKKVATWVRNLNLDIKKSIREAAAK</sequence>
<organism evidence="1 2">
    <name type="scientific">Shewanella maritima</name>
    <dbReference type="NCBI Taxonomy" id="2520507"/>
    <lineage>
        <taxon>Bacteria</taxon>
        <taxon>Pseudomonadati</taxon>
        <taxon>Pseudomonadota</taxon>
        <taxon>Gammaproteobacteria</taxon>
        <taxon>Alteromonadales</taxon>
        <taxon>Shewanellaceae</taxon>
        <taxon>Shewanella</taxon>
    </lineage>
</organism>